<proteinExistence type="predicted"/>
<dbReference type="EMBL" id="JANPWB010000004">
    <property type="protein sequence ID" value="KAJ1195883.1"/>
    <property type="molecule type" value="Genomic_DNA"/>
</dbReference>
<gene>
    <name evidence="1" type="ORF">NDU88_005150</name>
</gene>
<evidence type="ECO:0000313" key="2">
    <source>
        <dbReference type="Proteomes" id="UP001066276"/>
    </source>
</evidence>
<dbReference type="Proteomes" id="UP001066276">
    <property type="component" value="Chromosome 2_2"/>
</dbReference>
<reference evidence="1" key="1">
    <citation type="journal article" date="2022" name="bioRxiv">
        <title>Sequencing and chromosome-scale assembly of the giantPleurodeles waltlgenome.</title>
        <authorList>
            <person name="Brown T."/>
            <person name="Elewa A."/>
            <person name="Iarovenko S."/>
            <person name="Subramanian E."/>
            <person name="Araus A.J."/>
            <person name="Petzold A."/>
            <person name="Susuki M."/>
            <person name="Suzuki K.-i.T."/>
            <person name="Hayashi T."/>
            <person name="Toyoda A."/>
            <person name="Oliveira C."/>
            <person name="Osipova E."/>
            <person name="Leigh N.D."/>
            <person name="Simon A."/>
            <person name="Yun M.H."/>
        </authorList>
    </citation>
    <scope>NUCLEOTIDE SEQUENCE</scope>
    <source>
        <strain evidence="1">20211129_DDA</strain>
        <tissue evidence="1">Liver</tissue>
    </source>
</reference>
<sequence>MLHIHVPRITHFARRGGRDQVACGRRGAREAAAHTYDARCCTYMCPGSHTLPGAEDVIRSHVGGGGHVRQQLTHMTRDAAHTCAQDHTLCLAQRPWSGRMWEAGGT</sequence>
<protein>
    <submittedName>
        <fullName evidence="1">Uncharacterized protein</fullName>
    </submittedName>
</protein>
<organism evidence="1 2">
    <name type="scientific">Pleurodeles waltl</name>
    <name type="common">Iberian ribbed newt</name>
    <dbReference type="NCBI Taxonomy" id="8319"/>
    <lineage>
        <taxon>Eukaryota</taxon>
        <taxon>Metazoa</taxon>
        <taxon>Chordata</taxon>
        <taxon>Craniata</taxon>
        <taxon>Vertebrata</taxon>
        <taxon>Euteleostomi</taxon>
        <taxon>Amphibia</taxon>
        <taxon>Batrachia</taxon>
        <taxon>Caudata</taxon>
        <taxon>Salamandroidea</taxon>
        <taxon>Salamandridae</taxon>
        <taxon>Pleurodelinae</taxon>
        <taxon>Pleurodeles</taxon>
    </lineage>
</organism>
<name>A0AAV7V3R9_PLEWA</name>
<evidence type="ECO:0000313" key="1">
    <source>
        <dbReference type="EMBL" id="KAJ1195883.1"/>
    </source>
</evidence>
<comment type="caution">
    <text evidence="1">The sequence shown here is derived from an EMBL/GenBank/DDBJ whole genome shotgun (WGS) entry which is preliminary data.</text>
</comment>
<accession>A0AAV7V3R9</accession>
<dbReference type="AlphaFoldDB" id="A0AAV7V3R9"/>
<keyword evidence="2" id="KW-1185">Reference proteome</keyword>